<reference evidence="6 7" key="1">
    <citation type="submission" date="2019-03" db="EMBL/GenBank/DDBJ databases">
        <title>Genomic Encyclopedia of Type Strains, Phase IV (KMG-IV): sequencing the most valuable type-strain genomes for metagenomic binning, comparative biology and taxonomic classification.</title>
        <authorList>
            <person name="Goeker M."/>
        </authorList>
    </citation>
    <scope>NUCLEOTIDE SEQUENCE [LARGE SCALE GENOMIC DNA]</scope>
    <source>
        <strain evidence="6 7">DSM 102940</strain>
    </source>
</reference>
<keyword evidence="2 5" id="KW-0812">Transmembrane</keyword>
<keyword evidence="7" id="KW-1185">Reference proteome</keyword>
<dbReference type="Proteomes" id="UP000294919">
    <property type="component" value="Unassembled WGS sequence"/>
</dbReference>
<accession>A0A4R2KUJ7</accession>
<dbReference type="AlphaFoldDB" id="A0A4R2KUJ7"/>
<comment type="caution">
    <text evidence="6">The sequence shown here is derived from an EMBL/GenBank/DDBJ whole genome shotgun (WGS) entry which is preliminary data.</text>
</comment>
<evidence type="ECO:0000256" key="1">
    <source>
        <dbReference type="ARBA" id="ARBA00004651"/>
    </source>
</evidence>
<feature type="transmembrane region" description="Helical" evidence="5">
    <location>
        <begin position="36"/>
        <end position="55"/>
    </location>
</feature>
<evidence type="ECO:0000256" key="2">
    <source>
        <dbReference type="ARBA" id="ARBA00022692"/>
    </source>
</evidence>
<evidence type="ECO:0000256" key="5">
    <source>
        <dbReference type="SAM" id="Phobius"/>
    </source>
</evidence>
<protein>
    <submittedName>
        <fullName evidence="6">Uncharacterized protein</fullName>
    </submittedName>
</protein>
<organism evidence="6 7">
    <name type="scientific">Marinisporobacter balticus</name>
    <dbReference type="NCBI Taxonomy" id="2018667"/>
    <lineage>
        <taxon>Bacteria</taxon>
        <taxon>Bacillati</taxon>
        <taxon>Bacillota</taxon>
        <taxon>Clostridia</taxon>
        <taxon>Peptostreptococcales</taxon>
        <taxon>Thermotaleaceae</taxon>
        <taxon>Marinisporobacter</taxon>
    </lineage>
</organism>
<dbReference type="GO" id="GO:0005524">
    <property type="term" value="F:ATP binding"/>
    <property type="evidence" value="ECO:0007669"/>
    <property type="project" value="InterPro"/>
</dbReference>
<proteinExistence type="predicted"/>
<keyword evidence="4 5" id="KW-0472">Membrane</keyword>
<dbReference type="EMBL" id="SLWV01000011">
    <property type="protein sequence ID" value="TCO74806.1"/>
    <property type="molecule type" value="Genomic_DNA"/>
</dbReference>
<feature type="transmembrane region" description="Helical" evidence="5">
    <location>
        <begin position="7"/>
        <end position="30"/>
    </location>
</feature>
<keyword evidence="3 5" id="KW-1133">Transmembrane helix</keyword>
<dbReference type="OrthoDB" id="1650720at2"/>
<dbReference type="GO" id="GO:0005886">
    <property type="term" value="C:plasma membrane"/>
    <property type="evidence" value="ECO:0007669"/>
    <property type="project" value="UniProtKB-SubCell"/>
</dbReference>
<gene>
    <name evidence="6" type="ORF">EV214_11169</name>
</gene>
<sequence length="75" mass="8461">MKNIIITIIITIIVGIIALLYAFGILFAMLETNGPFLLMGIVCIALLGIIFALIYNMVKRVKEIREEDKDDLSKY</sequence>
<dbReference type="SUPFAM" id="SSF90123">
    <property type="entry name" value="ABC transporter transmembrane region"/>
    <property type="match status" value="1"/>
</dbReference>
<comment type="subcellular location">
    <subcellularLocation>
        <location evidence="1">Cell membrane</location>
        <topology evidence="1">Multi-pass membrane protein</topology>
    </subcellularLocation>
</comment>
<evidence type="ECO:0000313" key="6">
    <source>
        <dbReference type="EMBL" id="TCO74806.1"/>
    </source>
</evidence>
<evidence type="ECO:0000256" key="4">
    <source>
        <dbReference type="ARBA" id="ARBA00023136"/>
    </source>
</evidence>
<dbReference type="RefSeq" id="WP_132245120.1">
    <property type="nucleotide sequence ID" value="NZ_SLWV01000011.1"/>
</dbReference>
<dbReference type="InterPro" id="IPR036640">
    <property type="entry name" value="ABC1_TM_sf"/>
</dbReference>
<name>A0A4R2KUJ7_9FIRM</name>
<evidence type="ECO:0000256" key="3">
    <source>
        <dbReference type="ARBA" id="ARBA00022989"/>
    </source>
</evidence>
<evidence type="ECO:0000313" key="7">
    <source>
        <dbReference type="Proteomes" id="UP000294919"/>
    </source>
</evidence>